<evidence type="ECO:0000313" key="1">
    <source>
        <dbReference type="EMBL" id="KAK7007122.1"/>
    </source>
</evidence>
<keyword evidence="2" id="KW-1185">Reference proteome</keyword>
<sequence length="165" mass="18599">MQAGKVVAGDTRRVGHFHLGAHGRVEKTLLTQDCSACQAKIWLARHLPFEVKVNKQKPMLFVAQQFALSRTSKFRSFLDGSSPNPHRISSRSIFELYIPSCFGYTLQTVCYLEAMWSRGSPESERSDFSCSVSSEMFSLLAPFFSRFSRIAALEASQQARQLLVK</sequence>
<protein>
    <submittedName>
        <fullName evidence="1">Uncharacterized protein</fullName>
    </submittedName>
</protein>
<comment type="caution">
    <text evidence="1">The sequence shown here is derived from an EMBL/GenBank/DDBJ whole genome shotgun (WGS) entry which is preliminary data.</text>
</comment>
<organism evidence="1 2">
    <name type="scientific">Favolaschia claudopus</name>
    <dbReference type="NCBI Taxonomy" id="2862362"/>
    <lineage>
        <taxon>Eukaryota</taxon>
        <taxon>Fungi</taxon>
        <taxon>Dikarya</taxon>
        <taxon>Basidiomycota</taxon>
        <taxon>Agaricomycotina</taxon>
        <taxon>Agaricomycetes</taxon>
        <taxon>Agaricomycetidae</taxon>
        <taxon>Agaricales</taxon>
        <taxon>Marasmiineae</taxon>
        <taxon>Mycenaceae</taxon>
        <taxon>Favolaschia</taxon>
    </lineage>
</organism>
<dbReference type="AlphaFoldDB" id="A0AAW0AE03"/>
<dbReference type="EMBL" id="JAWWNJ010000072">
    <property type="protein sequence ID" value="KAK7007122.1"/>
    <property type="molecule type" value="Genomic_DNA"/>
</dbReference>
<gene>
    <name evidence="1" type="ORF">R3P38DRAFT_2793001</name>
</gene>
<name>A0AAW0AE03_9AGAR</name>
<accession>A0AAW0AE03</accession>
<dbReference type="Proteomes" id="UP001362999">
    <property type="component" value="Unassembled WGS sequence"/>
</dbReference>
<reference evidence="1 2" key="1">
    <citation type="journal article" date="2024" name="J Genomics">
        <title>Draft genome sequencing and assembly of Favolaschia claudopus CIRM-BRFM 2984 isolated from oak limbs.</title>
        <authorList>
            <person name="Navarro D."/>
            <person name="Drula E."/>
            <person name="Chaduli D."/>
            <person name="Cazenave R."/>
            <person name="Ahrendt S."/>
            <person name="Wang J."/>
            <person name="Lipzen A."/>
            <person name="Daum C."/>
            <person name="Barry K."/>
            <person name="Grigoriev I.V."/>
            <person name="Favel A."/>
            <person name="Rosso M.N."/>
            <person name="Martin F."/>
        </authorList>
    </citation>
    <scope>NUCLEOTIDE SEQUENCE [LARGE SCALE GENOMIC DNA]</scope>
    <source>
        <strain evidence="1 2">CIRM-BRFM 2984</strain>
    </source>
</reference>
<proteinExistence type="predicted"/>
<evidence type="ECO:0000313" key="2">
    <source>
        <dbReference type="Proteomes" id="UP001362999"/>
    </source>
</evidence>